<reference evidence="2" key="1">
    <citation type="submission" date="2016-11" db="UniProtKB">
        <authorList>
            <consortium name="WormBaseParasite"/>
        </authorList>
    </citation>
    <scope>IDENTIFICATION</scope>
</reference>
<evidence type="ECO:0000313" key="2">
    <source>
        <dbReference type="WBParaSite" id="Hba_19562"/>
    </source>
</evidence>
<name>A0A1I7XP54_HETBA</name>
<sequence>MFEQSGGWLMSKSASSLFSDIELLCGSKDDANAKFTAPPKWEVLASVLGEIKSIPLQESEVPSAGPSVLLLVNNDSVCRQIADLIKSGPKMLSWLVCKQLYDSPEPEPLRTPLWDPDYVIPFARAQAAEDLRTSKNGTKQTRIVQFGILQYKRKKQDLQVFLFVLANQPKCYTVLLTDTIFVPMTIQYIL</sequence>
<protein>
    <submittedName>
        <fullName evidence="2">BRCT domain-containing protein</fullName>
    </submittedName>
</protein>
<dbReference type="Proteomes" id="UP000095283">
    <property type="component" value="Unplaced"/>
</dbReference>
<accession>A0A1I7XP54</accession>
<dbReference type="AlphaFoldDB" id="A0A1I7XP54"/>
<evidence type="ECO:0000313" key="1">
    <source>
        <dbReference type="Proteomes" id="UP000095283"/>
    </source>
</evidence>
<organism evidence="1 2">
    <name type="scientific">Heterorhabditis bacteriophora</name>
    <name type="common">Entomopathogenic nematode worm</name>
    <dbReference type="NCBI Taxonomy" id="37862"/>
    <lineage>
        <taxon>Eukaryota</taxon>
        <taxon>Metazoa</taxon>
        <taxon>Ecdysozoa</taxon>
        <taxon>Nematoda</taxon>
        <taxon>Chromadorea</taxon>
        <taxon>Rhabditida</taxon>
        <taxon>Rhabditina</taxon>
        <taxon>Rhabditomorpha</taxon>
        <taxon>Strongyloidea</taxon>
        <taxon>Heterorhabditidae</taxon>
        <taxon>Heterorhabditis</taxon>
    </lineage>
</organism>
<keyword evidence="1" id="KW-1185">Reference proteome</keyword>
<proteinExistence type="predicted"/>
<dbReference type="WBParaSite" id="Hba_19562">
    <property type="protein sequence ID" value="Hba_19562"/>
    <property type="gene ID" value="Hba_19562"/>
</dbReference>